<feature type="transmembrane region" description="Helical" evidence="9">
    <location>
        <begin position="35"/>
        <end position="57"/>
    </location>
</feature>
<evidence type="ECO:0000256" key="8">
    <source>
        <dbReference type="ARBA" id="ARBA00023012"/>
    </source>
</evidence>
<dbReference type="InterPro" id="IPR000014">
    <property type="entry name" value="PAS"/>
</dbReference>
<keyword evidence="3" id="KW-0597">Phosphoprotein</keyword>
<organism evidence="12 13">
    <name type="scientific">Flaviaesturariibacter flavus</name>
    <dbReference type="NCBI Taxonomy" id="2502780"/>
    <lineage>
        <taxon>Bacteria</taxon>
        <taxon>Pseudomonadati</taxon>
        <taxon>Bacteroidota</taxon>
        <taxon>Chitinophagia</taxon>
        <taxon>Chitinophagales</taxon>
        <taxon>Chitinophagaceae</taxon>
        <taxon>Flaviaestuariibacter</taxon>
    </lineage>
</organism>
<name>A0A4R1B576_9BACT</name>
<dbReference type="Pfam" id="PF07730">
    <property type="entry name" value="HisKA_3"/>
    <property type="match status" value="1"/>
</dbReference>
<comment type="caution">
    <text evidence="12">The sequence shown here is derived from an EMBL/GenBank/DDBJ whole genome shotgun (WGS) entry which is preliminary data.</text>
</comment>
<keyword evidence="7" id="KW-0067">ATP-binding</keyword>
<keyword evidence="9" id="KW-0472">Membrane</keyword>
<dbReference type="SUPFAM" id="SSF55785">
    <property type="entry name" value="PYP-like sensor domain (PAS domain)"/>
    <property type="match status" value="1"/>
</dbReference>
<dbReference type="Proteomes" id="UP000295334">
    <property type="component" value="Unassembled WGS sequence"/>
</dbReference>
<dbReference type="Gene3D" id="1.20.5.1930">
    <property type="match status" value="1"/>
</dbReference>
<dbReference type="PROSITE" id="PS50109">
    <property type="entry name" value="HIS_KIN"/>
    <property type="match status" value="1"/>
</dbReference>
<keyword evidence="4" id="KW-0808">Transferase</keyword>
<keyword evidence="9" id="KW-0812">Transmembrane</keyword>
<evidence type="ECO:0000313" key="13">
    <source>
        <dbReference type="Proteomes" id="UP000295334"/>
    </source>
</evidence>
<dbReference type="PANTHER" id="PTHR24421">
    <property type="entry name" value="NITRATE/NITRITE SENSOR PROTEIN NARX-RELATED"/>
    <property type="match status" value="1"/>
</dbReference>
<protein>
    <recommendedName>
        <fullName evidence="2">histidine kinase</fullName>
        <ecNumber evidence="2">2.7.13.3</ecNumber>
    </recommendedName>
</protein>
<keyword evidence="8" id="KW-0902">Two-component regulatory system</keyword>
<dbReference type="OrthoDB" id="1489936at2"/>
<dbReference type="NCBIfam" id="TIGR00229">
    <property type="entry name" value="sensory_box"/>
    <property type="match status" value="1"/>
</dbReference>
<dbReference type="Pfam" id="PF02518">
    <property type="entry name" value="HATPase_c"/>
    <property type="match status" value="1"/>
</dbReference>
<reference evidence="12 13" key="1">
    <citation type="submission" date="2019-03" db="EMBL/GenBank/DDBJ databases">
        <authorList>
            <person name="Kim M.K.M."/>
        </authorList>
    </citation>
    <scope>NUCLEOTIDE SEQUENCE [LARGE SCALE GENOMIC DNA]</scope>
    <source>
        <strain evidence="12 13">17J68-12</strain>
    </source>
</reference>
<dbReference type="EC" id="2.7.13.3" evidence="2"/>
<dbReference type="InterPro" id="IPR011712">
    <property type="entry name" value="Sig_transdc_His_kin_sub3_dim/P"/>
</dbReference>
<gene>
    <name evidence="12" type="ORF">EPD60_15350</name>
</gene>
<dbReference type="Gene3D" id="3.30.450.20">
    <property type="entry name" value="PAS domain"/>
    <property type="match status" value="1"/>
</dbReference>
<dbReference type="CDD" id="cd00130">
    <property type="entry name" value="PAS"/>
    <property type="match status" value="1"/>
</dbReference>
<feature type="domain" description="PAS" evidence="11">
    <location>
        <begin position="259"/>
        <end position="308"/>
    </location>
</feature>
<evidence type="ECO:0000256" key="3">
    <source>
        <dbReference type="ARBA" id="ARBA00022553"/>
    </source>
</evidence>
<dbReference type="PROSITE" id="PS50112">
    <property type="entry name" value="PAS"/>
    <property type="match status" value="1"/>
</dbReference>
<sequence>MTHQQILIYFGYGAPVPETVPGPSNQNAMPPLKRLIRFTFFLLFAVLLFNVAGFFLINGLSVQNRITEEGENNAASQQIYVQQIVGKIAALAIHHHFSQEQFTNQLEYLKTAAGGFRRGHEELRQLTGDLKALGKKGFSDVYDSTDAAFRFIYSESQVLLSASRVNRTEEPEPGHLYAASGSYLAQMKRLQDHFHELEIRTESRIGYINQGLIISHVVCLLYLAILVIAPVFRQSARNYNELQRSLEEVRETKDLLHHSERKYRHLFERSPQPMWIFDAETLRFLEVNQTAVAHYGYSAAEFGGMTILDIRPETERKRLDGGVPGEMAVQVTGEWTHIKKDGQQIFVEISSHGIDYNGRPAVLALAKDITRNIELQRALLGEKIAHQRDIARASITVQEKERNEIGRELHDNVNQILTSVKLHLEFMGQPGADTEKHRGISLNMVSSVIQEIRRLSRSLVPPTLDDVGLIPSIADLAEGINTLGGMQVLFKLEGFEEDVLPAGLKLTVLRIIQEQTTNILKYAKATETRIELRQEGSHLYLGVSDNGVGFDPQQVRRGMGLTNITNRADIYHGELHLRALPGEGCLLEVHFDLDKVLELDPRVTEAQAE</sequence>
<dbReference type="CDD" id="cd16917">
    <property type="entry name" value="HATPase_UhpB-NarQ-NarX-like"/>
    <property type="match status" value="1"/>
</dbReference>
<evidence type="ECO:0000256" key="2">
    <source>
        <dbReference type="ARBA" id="ARBA00012438"/>
    </source>
</evidence>
<comment type="catalytic activity">
    <reaction evidence="1">
        <text>ATP + protein L-histidine = ADP + protein N-phospho-L-histidine.</text>
        <dbReference type="EC" id="2.7.13.3"/>
    </reaction>
</comment>
<evidence type="ECO:0000259" key="10">
    <source>
        <dbReference type="PROSITE" id="PS50109"/>
    </source>
</evidence>
<keyword evidence="5" id="KW-0547">Nucleotide-binding</keyword>
<dbReference type="InterPro" id="IPR050482">
    <property type="entry name" value="Sensor_HK_TwoCompSys"/>
</dbReference>
<evidence type="ECO:0000256" key="4">
    <source>
        <dbReference type="ARBA" id="ARBA00022679"/>
    </source>
</evidence>
<dbReference type="InterPro" id="IPR035965">
    <property type="entry name" value="PAS-like_dom_sf"/>
</dbReference>
<evidence type="ECO:0000256" key="6">
    <source>
        <dbReference type="ARBA" id="ARBA00022777"/>
    </source>
</evidence>
<dbReference type="GO" id="GO:0016020">
    <property type="term" value="C:membrane"/>
    <property type="evidence" value="ECO:0007669"/>
    <property type="project" value="InterPro"/>
</dbReference>
<evidence type="ECO:0000256" key="7">
    <source>
        <dbReference type="ARBA" id="ARBA00022840"/>
    </source>
</evidence>
<dbReference type="SUPFAM" id="SSF55874">
    <property type="entry name" value="ATPase domain of HSP90 chaperone/DNA topoisomerase II/histidine kinase"/>
    <property type="match status" value="1"/>
</dbReference>
<dbReference type="InterPro" id="IPR003594">
    <property type="entry name" value="HATPase_dom"/>
</dbReference>
<accession>A0A4R1B576</accession>
<evidence type="ECO:0000313" key="12">
    <source>
        <dbReference type="EMBL" id="TCJ12640.1"/>
    </source>
</evidence>
<feature type="transmembrane region" description="Helical" evidence="9">
    <location>
        <begin position="212"/>
        <end position="232"/>
    </location>
</feature>
<evidence type="ECO:0000259" key="11">
    <source>
        <dbReference type="PROSITE" id="PS50112"/>
    </source>
</evidence>
<keyword evidence="9" id="KW-1133">Transmembrane helix</keyword>
<dbReference type="Gene3D" id="3.30.565.10">
    <property type="entry name" value="Histidine kinase-like ATPase, C-terminal domain"/>
    <property type="match status" value="1"/>
</dbReference>
<feature type="domain" description="Histidine kinase" evidence="10">
    <location>
        <begin position="408"/>
        <end position="595"/>
    </location>
</feature>
<dbReference type="Pfam" id="PF13188">
    <property type="entry name" value="PAS_8"/>
    <property type="match status" value="1"/>
</dbReference>
<dbReference type="InterPro" id="IPR036890">
    <property type="entry name" value="HATPase_C_sf"/>
</dbReference>
<dbReference type="SMART" id="SM00091">
    <property type="entry name" value="PAS"/>
    <property type="match status" value="1"/>
</dbReference>
<evidence type="ECO:0000256" key="5">
    <source>
        <dbReference type="ARBA" id="ARBA00022741"/>
    </source>
</evidence>
<keyword evidence="13" id="KW-1185">Reference proteome</keyword>
<dbReference type="PANTHER" id="PTHR24421:SF10">
    <property type="entry name" value="NITRATE_NITRITE SENSOR PROTEIN NARQ"/>
    <property type="match status" value="1"/>
</dbReference>
<dbReference type="AlphaFoldDB" id="A0A4R1B576"/>
<dbReference type="GO" id="GO:0005524">
    <property type="term" value="F:ATP binding"/>
    <property type="evidence" value="ECO:0007669"/>
    <property type="project" value="UniProtKB-KW"/>
</dbReference>
<dbReference type="GO" id="GO:0000155">
    <property type="term" value="F:phosphorelay sensor kinase activity"/>
    <property type="evidence" value="ECO:0007669"/>
    <property type="project" value="InterPro"/>
</dbReference>
<keyword evidence="6 12" id="KW-0418">Kinase</keyword>
<dbReference type="EMBL" id="SJZI01000050">
    <property type="protein sequence ID" value="TCJ12640.1"/>
    <property type="molecule type" value="Genomic_DNA"/>
</dbReference>
<dbReference type="InterPro" id="IPR005467">
    <property type="entry name" value="His_kinase_dom"/>
</dbReference>
<evidence type="ECO:0000256" key="1">
    <source>
        <dbReference type="ARBA" id="ARBA00000085"/>
    </source>
</evidence>
<dbReference type="GO" id="GO:0046983">
    <property type="term" value="F:protein dimerization activity"/>
    <property type="evidence" value="ECO:0007669"/>
    <property type="project" value="InterPro"/>
</dbReference>
<evidence type="ECO:0000256" key="9">
    <source>
        <dbReference type="SAM" id="Phobius"/>
    </source>
</evidence>
<proteinExistence type="predicted"/>